<evidence type="ECO:0000313" key="1">
    <source>
        <dbReference type="EMBL" id="KAH6600097.1"/>
    </source>
</evidence>
<dbReference type="Pfam" id="PF04749">
    <property type="entry name" value="PLAC8"/>
    <property type="match status" value="1"/>
</dbReference>
<gene>
    <name evidence="1" type="ORF">BASA50_002555</name>
</gene>
<dbReference type="Proteomes" id="UP001648503">
    <property type="component" value="Unassembled WGS sequence"/>
</dbReference>
<organism evidence="1 2">
    <name type="scientific">Batrachochytrium salamandrivorans</name>
    <dbReference type="NCBI Taxonomy" id="1357716"/>
    <lineage>
        <taxon>Eukaryota</taxon>
        <taxon>Fungi</taxon>
        <taxon>Fungi incertae sedis</taxon>
        <taxon>Chytridiomycota</taxon>
        <taxon>Chytridiomycota incertae sedis</taxon>
        <taxon>Chytridiomycetes</taxon>
        <taxon>Rhizophydiales</taxon>
        <taxon>Rhizophydiales incertae sedis</taxon>
        <taxon>Batrachochytrium</taxon>
    </lineage>
</organism>
<proteinExistence type="predicted"/>
<name>A0ABQ8FKZ3_9FUNG</name>
<dbReference type="InterPro" id="IPR006461">
    <property type="entry name" value="PLAC_motif_containing"/>
</dbReference>
<reference evidence="1 2" key="1">
    <citation type="submission" date="2021-02" db="EMBL/GenBank/DDBJ databases">
        <title>Variation within the Batrachochytrium salamandrivorans European outbreak.</title>
        <authorList>
            <person name="Kelly M."/>
            <person name="Pasmans F."/>
            <person name="Shea T.P."/>
            <person name="Munoz J.F."/>
            <person name="Carranza S."/>
            <person name="Cuomo C.A."/>
            <person name="Martel A."/>
        </authorList>
    </citation>
    <scope>NUCLEOTIDE SEQUENCE [LARGE SCALE GENOMIC DNA]</scope>
    <source>
        <strain evidence="1 2">AMFP18/2</strain>
    </source>
</reference>
<evidence type="ECO:0008006" key="3">
    <source>
        <dbReference type="Google" id="ProtNLM"/>
    </source>
</evidence>
<dbReference type="PANTHER" id="PTHR15907">
    <property type="entry name" value="DUF614 FAMILY PROTEIN-RELATED"/>
    <property type="match status" value="1"/>
</dbReference>
<evidence type="ECO:0000313" key="2">
    <source>
        <dbReference type="Proteomes" id="UP001648503"/>
    </source>
</evidence>
<dbReference type="NCBIfam" id="TIGR01571">
    <property type="entry name" value="A_thal_Cys_rich"/>
    <property type="match status" value="1"/>
</dbReference>
<accession>A0ABQ8FKZ3</accession>
<dbReference type="EMBL" id="JAFCIX010000048">
    <property type="protein sequence ID" value="KAH6600097.1"/>
    <property type="molecule type" value="Genomic_DNA"/>
</dbReference>
<protein>
    <recommendedName>
        <fullName evidence="3">PLAC8 family protein</fullName>
    </recommendedName>
</protein>
<comment type="caution">
    <text evidence="1">The sequence shown here is derived from an EMBL/GenBank/DDBJ whole genome shotgun (WGS) entry which is preliminary data.</text>
</comment>
<sequence length="125" mass="13543">MTYPEQPAMNATVMVPVKKAEFSHGLFDCFADMGTCIIACFCPCVTYGQNQQRAENKEGCFMDAAMYCIASSCGFQSCIGCMGRGHVRAVSNITNDSSVADCLTHLCCSPCALTQEKRELDIIGK</sequence>
<keyword evidence="2" id="KW-1185">Reference proteome</keyword>